<evidence type="ECO:0000256" key="11">
    <source>
        <dbReference type="ARBA" id="ARBA00049275"/>
    </source>
</evidence>
<dbReference type="OrthoDB" id="3244603at2759"/>
<dbReference type="Pfam" id="PF07992">
    <property type="entry name" value="Pyr_redox_2"/>
    <property type="match status" value="1"/>
</dbReference>
<dbReference type="EMBL" id="CAJNOU010000086">
    <property type="protein sequence ID" value="CAF0856254.1"/>
    <property type="molecule type" value="Genomic_DNA"/>
</dbReference>
<evidence type="ECO:0000256" key="9">
    <source>
        <dbReference type="ARBA" id="ARBA00048412"/>
    </source>
</evidence>
<dbReference type="Proteomes" id="UP000663882">
    <property type="component" value="Unassembled WGS sequence"/>
</dbReference>
<comment type="cofactor">
    <cofactor evidence="5">
        <name>6-hydroxy-FAD</name>
        <dbReference type="ChEBI" id="CHEBI:60470"/>
    </cofactor>
</comment>
<evidence type="ECO:0000256" key="10">
    <source>
        <dbReference type="ARBA" id="ARBA00049236"/>
    </source>
</evidence>
<comment type="catalytic activity">
    <reaction evidence="12">
        <text>menaquinone-4 + NADH + H(+) = menaquinol-4 + NAD(+)</text>
        <dbReference type="Rhea" id="RHEA:74079"/>
        <dbReference type="ChEBI" id="CHEBI:15378"/>
        <dbReference type="ChEBI" id="CHEBI:57540"/>
        <dbReference type="ChEBI" id="CHEBI:57945"/>
        <dbReference type="ChEBI" id="CHEBI:78277"/>
        <dbReference type="ChEBI" id="CHEBI:193091"/>
    </reaction>
    <physiologicalReaction direction="left-to-right" evidence="12">
        <dbReference type="Rhea" id="RHEA:74080"/>
    </physiologicalReaction>
</comment>
<dbReference type="PRINTS" id="PR00368">
    <property type="entry name" value="FADPNR"/>
</dbReference>
<keyword evidence="4" id="KW-0560">Oxidoreductase</keyword>
<comment type="caution">
    <text evidence="15">The sequence shown here is derived from an EMBL/GenBank/DDBJ whole genome shotgun (WGS) entry which is preliminary data.</text>
</comment>
<dbReference type="FunFam" id="3.50.50.100:FF:000006">
    <property type="entry name" value="apoptosis-inducing factor 2"/>
    <property type="match status" value="1"/>
</dbReference>
<dbReference type="PANTHER" id="PTHR43735:SF3">
    <property type="entry name" value="FERROPTOSIS SUPPRESSOR PROTEIN 1"/>
    <property type="match status" value="1"/>
</dbReference>
<feature type="domain" description="FAD/NAD(P)-binding" evidence="14">
    <location>
        <begin position="16"/>
        <end position="293"/>
    </location>
</feature>
<dbReference type="PRINTS" id="PR00469">
    <property type="entry name" value="PNDRDTASEII"/>
</dbReference>
<protein>
    <recommendedName>
        <fullName evidence="6">Ferroptosis suppressor protein 1</fullName>
    </recommendedName>
    <alternativeName>
        <fullName evidence="7">Apoptosis-inducing factor homologous mitochondrion-associated inducer of death</fullName>
    </alternativeName>
    <alternativeName>
        <fullName evidence="8">p53-responsive gene 3 protein</fullName>
    </alternativeName>
</protein>
<evidence type="ECO:0000256" key="1">
    <source>
        <dbReference type="ARBA" id="ARBA00006442"/>
    </source>
</evidence>
<dbReference type="GO" id="GO:0005737">
    <property type="term" value="C:cytoplasm"/>
    <property type="evidence" value="ECO:0007669"/>
    <property type="project" value="TreeGrafter"/>
</dbReference>
<dbReference type="Gene3D" id="3.50.50.100">
    <property type="match status" value="1"/>
</dbReference>
<comment type="catalytic activity">
    <reaction evidence="10">
        <text>ubiquinone-10 + NADH + H(+) = ubiquinol-10 + NAD(+)</text>
        <dbReference type="Rhea" id="RHEA:61984"/>
        <dbReference type="ChEBI" id="CHEBI:15378"/>
        <dbReference type="ChEBI" id="CHEBI:46245"/>
        <dbReference type="ChEBI" id="CHEBI:57540"/>
        <dbReference type="ChEBI" id="CHEBI:57945"/>
        <dbReference type="ChEBI" id="CHEBI:64183"/>
    </reaction>
    <physiologicalReaction direction="left-to-right" evidence="10">
        <dbReference type="Rhea" id="RHEA:61985"/>
    </physiologicalReaction>
</comment>
<dbReference type="AlphaFoldDB" id="A0A813RMC7"/>
<keyword evidence="3" id="KW-0274">FAD</keyword>
<evidence type="ECO:0000259" key="14">
    <source>
        <dbReference type="Pfam" id="PF07992"/>
    </source>
</evidence>
<keyword evidence="2" id="KW-0285">Flavoprotein</keyword>
<gene>
    <name evidence="15" type="ORF">RFH988_LOCUS3012</name>
    <name evidence="16" type="ORF">SEV965_LOCUS3374</name>
</gene>
<evidence type="ECO:0000256" key="6">
    <source>
        <dbReference type="ARBA" id="ARBA00040253"/>
    </source>
</evidence>
<evidence type="ECO:0000313" key="15">
    <source>
        <dbReference type="EMBL" id="CAF0783066.1"/>
    </source>
</evidence>
<evidence type="ECO:0000256" key="5">
    <source>
        <dbReference type="ARBA" id="ARBA00037027"/>
    </source>
</evidence>
<proteinExistence type="inferred from homology"/>
<reference evidence="15" key="1">
    <citation type="submission" date="2021-02" db="EMBL/GenBank/DDBJ databases">
        <authorList>
            <person name="Nowell W R."/>
        </authorList>
    </citation>
    <scope>NUCLEOTIDE SEQUENCE</scope>
</reference>
<evidence type="ECO:0000256" key="4">
    <source>
        <dbReference type="ARBA" id="ARBA00023002"/>
    </source>
</evidence>
<dbReference type="SUPFAM" id="SSF51905">
    <property type="entry name" value="FAD/NAD(P)-binding domain"/>
    <property type="match status" value="1"/>
</dbReference>
<evidence type="ECO:0000256" key="13">
    <source>
        <dbReference type="ARBA" id="ARBA00057036"/>
    </source>
</evidence>
<dbReference type="PANTHER" id="PTHR43735">
    <property type="entry name" value="APOPTOSIS-INDUCING FACTOR 1"/>
    <property type="match status" value="1"/>
</dbReference>
<dbReference type="InterPro" id="IPR036188">
    <property type="entry name" value="FAD/NAD-bd_sf"/>
</dbReference>
<dbReference type="EMBL" id="CAJNOO010000069">
    <property type="protein sequence ID" value="CAF0783066.1"/>
    <property type="molecule type" value="Genomic_DNA"/>
</dbReference>
<comment type="function">
    <text evidence="13">Putative FAD-dependent oxidoreductase.</text>
</comment>
<name>A0A813RMC7_9BILA</name>
<sequence>MGVSGSQENSEKKPVVLIVGGGYGGIQCAKLLDKNGQFFVILIDRKSYFLHNVAALRASVEQDFARKIITPYDRLLTNGCVVQAEVISISNDSIQVHGRNEPIYFDYLIIATGSSYAFPGKIAETDITKAIDLYNNIQEKIKQSQQILIIGGGAVGVELAGEIATDFPNKDVTLVHSQKTLLQPKIFKEKLYINLQEQLEKLNVKIILNDRIPLPDNQHANYIEGKHTYITQNSQINITADLTFLCTGARVNNKSLLNSPLKSKINPQTGRIIVNNYLQVDGYDNIFAIGDISDKEDKFAFLANYQAEYVAKIIPLIENKKPYPKEYEVHVNPTILLSIGRNGGVGQLPNKNGMIIGKLISKYLKSKDMFASRYRLAMNYCCQNQSENQSAYLNRLDSVRSVLSLTEQDAQNLLRGLPAKELELDQDFI</sequence>
<dbReference type="Proteomes" id="UP000663889">
    <property type="component" value="Unassembled WGS sequence"/>
</dbReference>
<evidence type="ECO:0000313" key="16">
    <source>
        <dbReference type="EMBL" id="CAF0856254.1"/>
    </source>
</evidence>
<evidence type="ECO:0000313" key="17">
    <source>
        <dbReference type="Proteomes" id="UP000663882"/>
    </source>
</evidence>
<comment type="similarity">
    <text evidence="1">Belongs to the FAD-dependent oxidoreductase family.</text>
</comment>
<comment type="catalytic activity">
    <reaction evidence="9">
        <text>menadione + NADH + H(+) = menadiol + NAD(+)</text>
        <dbReference type="Rhea" id="RHEA:69695"/>
        <dbReference type="ChEBI" id="CHEBI:6746"/>
        <dbReference type="ChEBI" id="CHEBI:15378"/>
        <dbReference type="ChEBI" id="CHEBI:28869"/>
        <dbReference type="ChEBI" id="CHEBI:57540"/>
        <dbReference type="ChEBI" id="CHEBI:57945"/>
    </reaction>
    <physiologicalReaction direction="left-to-right" evidence="9">
        <dbReference type="Rhea" id="RHEA:69696"/>
    </physiologicalReaction>
</comment>
<evidence type="ECO:0000256" key="3">
    <source>
        <dbReference type="ARBA" id="ARBA00022827"/>
    </source>
</evidence>
<comment type="catalytic activity">
    <reaction evidence="11">
        <text>phylloquinone + NADH + H(+) = phylloquinol + NAD(+)</text>
        <dbReference type="Rhea" id="RHEA:74075"/>
        <dbReference type="ChEBI" id="CHEBI:15378"/>
        <dbReference type="ChEBI" id="CHEBI:18067"/>
        <dbReference type="ChEBI" id="CHEBI:28433"/>
        <dbReference type="ChEBI" id="CHEBI:57540"/>
        <dbReference type="ChEBI" id="CHEBI:57945"/>
    </reaction>
    <physiologicalReaction direction="left-to-right" evidence="11">
        <dbReference type="Rhea" id="RHEA:74076"/>
    </physiologicalReaction>
</comment>
<dbReference type="GO" id="GO:0004174">
    <property type="term" value="F:electron-transferring-flavoprotein dehydrogenase activity"/>
    <property type="evidence" value="ECO:0007669"/>
    <property type="project" value="TreeGrafter"/>
</dbReference>
<evidence type="ECO:0000256" key="7">
    <source>
        <dbReference type="ARBA" id="ARBA00041541"/>
    </source>
</evidence>
<organism evidence="15 17">
    <name type="scientific">Rotaria sordida</name>
    <dbReference type="NCBI Taxonomy" id="392033"/>
    <lineage>
        <taxon>Eukaryota</taxon>
        <taxon>Metazoa</taxon>
        <taxon>Spiralia</taxon>
        <taxon>Gnathifera</taxon>
        <taxon>Rotifera</taxon>
        <taxon>Eurotatoria</taxon>
        <taxon>Bdelloidea</taxon>
        <taxon>Philodinida</taxon>
        <taxon>Philodinidae</taxon>
        <taxon>Rotaria</taxon>
    </lineage>
</organism>
<evidence type="ECO:0000256" key="2">
    <source>
        <dbReference type="ARBA" id="ARBA00022630"/>
    </source>
</evidence>
<dbReference type="InterPro" id="IPR023753">
    <property type="entry name" value="FAD/NAD-binding_dom"/>
</dbReference>
<dbReference type="GO" id="GO:0050660">
    <property type="term" value="F:flavin adenine dinucleotide binding"/>
    <property type="evidence" value="ECO:0007669"/>
    <property type="project" value="TreeGrafter"/>
</dbReference>
<evidence type="ECO:0000256" key="8">
    <source>
        <dbReference type="ARBA" id="ARBA00042318"/>
    </source>
</evidence>
<accession>A0A813RMC7</accession>
<evidence type="ECO:0000256" key="12">
    <source>
        <dbReference type="ARBA" id="ARBA00049479"/>
    </source>
</evidence>